<gene>
    <name evidence="1" type="ORF">VZT92_017066</name>
</gene>
<accession>A0AAW1EQM4</accession>
<protein>
    <submittedName>
        <fullName evidence="1">Uncharacterized protein</fullName>
    </submittedName>
</protein>
<dbReference type="Proteomes" id="UP001488805">
    <property type="component" value="Unassembled WGS sequence"/>
</dbReference>
<evidence type="ECO:0000313" key="2">
    <source>
        <dbReference type="Proteomes" id="UP001488805"/>
    </source>
</evidence>
<proteinExistence type="predicted"/>
<reference evidence="1 2" key="1">
    <citation type="journal article" date="2024" name="Genome Biol. Evol.">
        <title>Chromosome-level genome assembly of the viviparous eelpout Zoarces viviparus.</title>
        <authorList>
            <person name="Fuhrmann N."/>
            <person name="Brasseur M.V."/>
            <person name="Bakowski C.E."/>
            <person name="Podsiadlowski L."/>
            <person name="Prost S."/>
            <person name="Krehenwinkel H."/>
            <person name="Mayer C."/>
        </authorList>
    </citation>
    <scope>NUCLEOTIDE SEQUENCE [LARGE SCALE GENOMIC DNA]</scope>
    <source>
        <strain evidence="1">NO-MEL_2022_Ind0_liver</strain>
    </source>
</reference>
<evidence type="ECO:0000313" key="1">
    <source>
        <dbReference type="EMBL" id="KAK9524696.1"/>
    </source>
</evidence>
<sequence>MKIKTPEAKLARYKDRQAGRGGNYTANTVTTNLAKQPLQYDVSPWEGNFTWNVRTNIACDGLTIEVIHYRALIMAPPQSFCESPSTPVGFGGGGVDASDDCEDEWMLAEPRPSYGERTDLIHYLQICLASRRA</sequence>
<dbReference type="EMBL" id="JBCEZU010000145">
    <property type="protein sequence ID" value="KAK9524696.1"/>
    <property type="molecule type" value="Genomic_DNA"/>
</dbReference>
<name>A0AAW1EQM4_ZOAVI</name>
<organism evidence="1 2">
    <name type="scientific">Zoarces viviparus</name>
    <name type="common">Viviparous eelpout</name>
    <name type="synonym">Blennius viviparus</name>
    <dbReference type="NCBI Taxonomy" id="48416"/>
    <lineage>
        <taxon>Eukaryota</taxon>
        <taxon>Metazoa</taxon>
        <taxon>Chordata</taxon>
        <taxon>Craniata</taxon>
        <taxon>Vertebrata</taxon>
        <taxon>Euteleostomi</taxon>
        <taxon>Actinopterygii</taxon>
        <taxon>Neopterygii</taxon>
        <taxon>Teleostei</taxon>
        <taxon>Neoteleostei</taxon>
        <taxon>Acanthomorphata</taxon>
        <taxon>Eupercaria</taxon>
        <taxon>Perciformes</taxon>
        <taxon>Cottioidei</taxon>
        <taxon>Zoarcales</taxon>
        <taxon>Zoarcidae</taxon>
        <taxon>Zoarcinae</taxon>
        <taxon>Zoarces</taxon>
    </lineage>
</organism>
<comment type="caution">
    <text evidence="1">The sequence shown here is derived from an EMBL/GenBank/DDBJ whole genome shotgun (WGS) entry which is preliminary data.</text>
</comment>
<keyword evidence="2" id="KW-1185">Reference proteome</keyword>
<dbReference type="AlphaFoldDB" id="A0AAW1EQM4"/>